<evidence type="ECO:0000256" key="3">
    <source>
        <dbReference type="ARBA" id="ARBA00022741"/>
    </source>
</evidence>
<name>A0ABQ9TRU8_SAGOE</name>
<dbReference type="PANTHER" id="PTHR24353">
    <property type="entry name" value="CYCLIC NUCLEOTIDE-DEPENDENT PROTEIN KINASE"/>
    <property type="match status" value="1"/>
</dbReference>
<evidence type="ECO:0000256" key="7">
    <source>
        <dbReference type="SAM" id="MobiDB-lite"/>
    </source>
</evidence>
<dbReference type="InterPro" id="IPR011009">
    <property type="entry name" value="Kinase-like_dom_sf"/>
</dbReference>
<evidence type="ECO:0000256" key="1">
    <source>
        <dbReference type="ARBA" id="ARBA00022527"/>
    </source>
</evidence>
<keyword evidence="10" id="KW-1185">Reference proteome</keyword>
<gene>
    <name evidence="9" type="ORF">P7K49_033415</name>
</gene>
<reference evidence="9 10" key="1">
    <citation type="submission" date="2023-05" db="EMBL/GenBank/DDBJ databases">
        <title>B98-5 Cell Line De Novo Hybrid Assembly: An Optical Mapping Approach.</title>
        <authorList>
            <person name="Kananen K."/>
            <person name="Auerbach J.A."/>
            <person name="Kautto E."/>
            <person name="Blachly J.S."/>
        </authorList>
    </citation>
    <scope>NUCLEOTIDE SEQUENCE [LARGE SCALE GENOMIC DNA]</scope>
    <source>
        <strain evidence="9">B95-8</strain>
        <tissue evidence="9">Cell line</tissue>
    </source>
</reference>
<dbReference type="Gene3D" id="3.30.200.20">
    <property type="entry name" value="Phosphorylase Kinase, domain 1"/>
    <property type="match status" value="1"/>
</dbReference>
<dbReference type="InterPro" id="IPR000719">
    <property type="entry name" value="Prot_kinase_dom"/>
</dbReference>
<keyword evidence="1" id="KW-0723">Serine/threonine-protein kinase</keyword>
<evidence type="ECO:0000259" key="8">
    <source>
        <dbReference type="PROSITE" id="PS50011"/>
    </source>
</evidence>
<feature type="domain" description="Protein kinase" evidence="8">
    <location>
        <begin position="97"/>
        <end position="210"/>
    </location>
</feature>
<feature type="binding site" evidence="6">
    <location>
        <position position="126"/>
    </location>
    <ligand>
        <name>ATP</name>
        <dbReference type="ChEBI" id="CHEBI:30616"/>
    </ligand>
</feature>
<evidence type="ECO:0000256" key="6">
    <source>
        <dbReference type="PROSITE-ProRule" id="PRU10141"/>
    </source>
</evidence>
<dbReference type="Pfam" id="PF00069">
    <property type="entry name" value="Pkinase"/>
    <property type="match status" value="1"/>
</dbReference>
<comment type="caution">
    <text evidence="9">The sequence shown here is derived from an EMBL/GenBank/DDBJ whole genome shotgun (WGS) entry which is preliminary data.</text>
</comment>
<feature type="region of interest" description="Disordered" evidence="7">
    <location>
        <begin position="45"/>
        <end position="65"/>
    </location>
</feature>
<keyword evidence="4" id="KW-0418">Kinase</keyword>
<dbReference type="InterPro" id="IPR017441">
    <property type="entry name" value="Protein_kinase_ATP_BS"/>
</dbReference>
<evidence type="ECO:0000256" key="5">
    <source>
        <dbReference type="ARBA" id="ARBA00022840"/>
    </source>
</evidence>
<keyword evidence="5 6" id="KW-0067">ATP-binding</keyword>
<accession>A0ABQ9TRU8</accession>
<organism evidence="9 10">
    <name type="scientific">Saguinus oedipus</name>
    <name type="common">Cotton-top tamarin</name>
    <name type="synonym">Oedipomidas oedipus</name>
    <dbReference type="NCBI Taxonomy" id="9490"/>
    <lineage>
        <taxon>Eukaryota</taxon>
        <taxon>Metazoa</taxon>
        <taxon>Chordata</taxon>
        <taxon>Craniata</taxon>
        <taxon>Vertebrata</taxon>
        <taxon>Euteleostomi</taxon>
        <taxon>Mammalia</taxon>
        <taxon>Eutheria</taxon>
        <taxon>Euarchontoglires</taxon>
        <taxon>Primates</taxon>
        <taxon>Haplorrhini</taxon>
        <taxon>Platyrrhini</taxon>
        <taxon>Cebidae</taxon>
        <taxon>Callitrichinae</taxon>
        <taxon>Saguinus</taxon>
    </lineage>
</organism>
<evidence type="ECO:0000313" key="10">
    <source>
        <dbReference type="Proteomes" id="UP001266305"/>
    </source>
</evidence>
<evidence type="ECO:0000256" key="4">
    <source>
        <dbReference type="ARBA" id="ARBA00022777"/>
    </source>
</evidence>
<dbReference type="PROSITE" id="PS50011">
    <property type="entry name" value="PROTEIN_KINASE_DOM"/>
    <property type="match status" value="1"/>
</dbReference>
<dbReference type="PROSITE" id="PS00107">
    <property type="entry name" value="PROTEIN_KINASE_ATP"/>
    <property type="match status" value="1"/>
</dbReference>
<dbReference type="EMBL" id="JASSZA010000019">
    <property type="protein sequence ID" value="KAK2087508.1"/>
    <property type="molecule type" value="Genomic_DNA"/>
</dbReference>
<dbReference type="Proteomes" id="UP001266305">
    <property type="component" value="Unassembled WGS sequence"/>
</dbReference>
<proteinExistence type="predicted"/>
<dbReference type="SUPFAM" id="SSF56112">
    <property type="entry name" value="Protein kinase-like (PK-like)"/>
    <property type="match status" value="1"/>
</dbReference>
<keyword evidence="3 6" id="KW-0547">Nucleotide-binding</keyword>
<protein>
    <recommendedName>
        <fullName evidence="8">Protein kinase domain-containing protein</fullName>
    </recommendedName>
</protein>
<dbReference type="PANTHER" id="PTHR24353:SF82">
    <property type="entry name" value="CAMP-DEPENDENT PROTEIN KINASE CATALYTIC SUBUNIT ALPHA"/>
    <property type="match status" value="1"/>
</dbReference>
<evidence type="ECO:0000256" key="2">
    <source>
        <dbReference type="ARBA" id="ARBA00022679"/>
    </source>
</evidence>
<sequence length="210" mass="23815">MSVRTGASGGGLACLDASLRSPGSDPLTLCTPLWMEWCLDPTSLEQGRPSQGPQRHQNLRLPKSRKGSVKEFLAKAKEDFLKKWESPAQNTAHLDQFERIKTLGTGSFGRVMLVKHKETGNHYAMKILDKQKKVKETSDIHEVVKLKQIEHTLNEKRILQAVNFPFLVRLEFSFKMTKLWVQSLTQAPRASYYRVLSLQPGQASQVPTYH</sequence>
<feature type="compositionally biased region" description="Polar residues" evidence="7">
    <location>
        <begin position="45"/>
        <end position="56"/>
    </location>
</feature>
<keyword evidence="2" id="KW-0808">Transferase</keyword>
<evidence type="ECO:0000313" key="9">
    <source>
        <dbReference type="EMBL" id="KAK2087508.1"/>
    </source>
</evidence>